<dbReference type="EMBL" id="OZ037947">
    <property type="protein sequence ID" value="CAL1706617.1"/>
    <property type="molecule type" value="Genomic_DNA"/>
</dbReference>
<dbReference type="InterPro" id="IPR050365">
    <property type="entry name" value="TIM50"/>
</dbReference>
<dbReference type="NCBIfam" id="TIGR02251">
    <property type="entry name" value="HIF-SF_euk"/>
    <property type="match status" value="1"/>
</dbReference>
<feature type="domain" description="FCP1 homology" evidence="2">
    <location>
        <begin position="353"/>
        <end position="511"/>
    </location>
</feature>
<name>A0ABP1DIX1_9APHY</name>
<feature type="compositionally biased region" description="Basic and acidic residues" evidence="1">
    <location>
        <begin position="186"/>
        <end position="213"/>
    </location>
</feature>
<evidence type="ECO:0000313" key="3">
    <source>
        <dbReference type="EMBL" id="CAL1706617.1"/>
    </source>
</evidence>
<feature type="compositionally biased region" description="Polar residues" evidence="1">
    <location>
        <begin position="9"/>
        <end position="47"/>
    </location>
</feature>
<dbReference type="PANTHER" id="PTHR12210">
    <property type="entry name" value="DULLARD PROTEIN PHOSPHATASE"/>
    <property type="match status" value="1"/>
</dbReference>
<proteinExistence type="predicted"/>
<dbReference type="InterPro" id="IPR004274">
    <property type="entry name" value="FCP1_dom"/>
</dbReference>
<feature type="region of interest" description="Disordered" evidence="1">
    <location>
        <begin position="181"/>
        <end position="288"/>
    </location>
</feature>
<dbReference type="PROSITE" id="PS50969">
    <property type="entry name" value="FCP1"/>
    <property type="match status" value="1"/>
</dbReference>
<reference evidence="4" key="1">
    <citation type="submission" date="2024-04" db="EMBL/GenBank/DDBJ databases">
        <authorList>
            <person name="Shaw F."/>
            <person name="Minotto A."/>
        </authorList>
    </citation>
    <scope>NUCLEOTIDE SEQUENCE [LARGE SCALE GENOMIC DNA]</scope>
</reference>
<feature type="compositionally biased region" description="Basic and acidic residues" evidence="1">
    <location>
        <begin position="98"/>
        <end position="112"/>
    </location>
</feature>
<dbReference type="InterPro" id="IPR023214">
    <property type="entry name" value="HAD_sf"/>
</dbReference>
<gene>
    <name evidence="3" type="ORF">GFSPODELE1_LOCUS5960</name>
</gene>
<feature type="compositionally biased region" description="Basic and acidic residues" evidence="1">
    <location>
        <begin position="56"/>
        <end position="66"/>
    </location>
</feature>
<dbReference type="SMART" id="SM00577">
    <property type="entry name" value="CPDc"/>
    <property type="match status" value="1"/>
</dbReference>
<feature type="compositionally biased region" description="Low complexity" evidence="1">
    <location>
        <begin position="223"/>
        <end position="237"/>
    </location>
</feature>
<sequence>MAVADLPGASTSSQIQEASHSTEASESVQDSQGNVQDASASVEHQPTPSEPVKGAQDSKDADKSDGGEGGQVPPSHTDQPSTGSPSATITSVVTAPSEVEHASGAHEEKDQESSSATLSLTVPILRKRTRRRDRSVSEGKYAGSNTTEGSPSVSEAEPKTKKTKASLLTKITQIFTSCVIPSHRTHAIELDEGPSHGRADQKDAEKHSTKDVEMAEPQPTRETSSSPADDTSPTTTTKPLVIVPPPAISDQEVVVPPTPTKQLLPLSETDGLTSGAVQPPGSTGEETKTEYVVVSETGEESDGSYSDDEVFTVGLRSEDLEDDEQRLIKQGGAGIPTGPDGKPKPLLPPISPKYEGRKCLVLDLDETLVHSSLRPVPSPDYIVPVEIEYTWHNFYVLKRPGVDSFLRRMGELYEVVVFTASLSKYADPVLDRLDPDRTVAHRLFRESCYNHRGNYVKDLSQLGRPVADTIILDNSPASYIFHPHNAVPVSSWFSDIHDTELGDMCPFLADLSAASDVRGILNPTV</sequence>
<dbReference type="InterPro" id="IPR011948">
    <property type="entry name" value="Dullard_phosphatase"/>
</dbReference>
<evidence type="ECO:0000313" key="4">
    <source>
        <dbReference type="Proteomes" id="UP001497453"/>
    </source>
</evidence>
<accession>A0ABP1DIX1</accession>
<dbReference type="Pfam" id="PF03031">
    <property type="entry name" value="NIF"/>
    <property type="match status" value="1"/>
</dbReference>
<feature type="compositionally biased region" description="Polar residues" evidence="1">
    <location>
        <begin position="143"/>
        <end position="153"/>
    </location>
</feature>
<feature type="region of interest" description="Disordered" evidence="1">
    <location>
        <begin position="1"/>
        <end position="164"/>
    </location>
</feature>
<protein>
    <recommendedName>
        <fullName evidence="2">FCP1 homology domain-containing protein</fullName>
    </recommendedName>
</protein>
<dbReference type="InterPro" id="IPR036412">
    <property type="entry name" value="HAD-like_sf"/>
</dbReference>
<evidence type="ECO:0000256" key="1">
    <source>
        <dbReference type="SAM" id="MobiDB-lite"/>
    </source>
</evidence>
<keyword evidence="4" id="KW-1185">Reference proteome</keyword>
<dbReference type="SUPFAM" id="SSF56784">
    <property type="entry name" value="HAD-like"/>
    <property type="match status" value="1"/>
</dbReference>
<organism evidence="3 4">
    <name type="scientific">Somion occarium</name>
    <dbReference type="NCBI Taxonomy" id="3059160"/>
    <lineage>
        <taxon>Eukaryota</taxon>
        <taxon>Fungi</taxon>
        <taxon>Dikarya</taxon>
        <taxon>Basidiomycota</taxon>
        <taxon>Agaricomycotina</taxon>
        <taxon>Agaricomycetes</taxon>
        <taxon>Polyporales</taxon>
        <taxon>Cerrenaceae</taxon>
        <taxon>Somion</taxon>
    </lineage>
</organism>
<dbReference type="Gene3D" id="3.40.50.1000">
    <property type="entry name" value="HAD superfamily/HAD-like"/>
    <property type="match status" value="1"/>
</dbReference>
<dbReference type="Proteomes" id="UP001497453">
    <property type="component" value="Chromosome 4"/>
</dbReference>
<dbReference type="CDD" id="cd07521">
    <property type="entry name" value="HAD_FCP1-like"/>
    <property type="match status" value="1"/>
</dbReference>
<evidence type="ECO:0000259" key="2">
    <source>
        <dbReference type="PROSITE" id="PS50969"/>
    </source>
</evidence>
<feature type="compositionally biased region" description="Polar residues" evidence="1">
    <location>
        <begin position="74"/>
        <end position="94"/>
    </location>
</feature>